<feature type="region of interest" description="Disordered" evidence="2">
    <location>
        <begin position="427"/>
        <end position="448"/>
    </location>
</feature>
<keyword evidence="3" id="KW-0808">Transferase</keyword>
<protein>
    <submittedName>
        <fullName evidence="3">Putative galacturonosyltransferase 11</fullName>
    </submittedName>
</protein>
<dbReference type="PANTHER" id="PTHR32116:SF20">
    <property type="entry name" value="HEXOSYLTRANSFERASE GAUT11"/>
    <property type="match status" value="1"/>
</dbReference>
<dbReference type="Proteomes" id="UP000251960">
    <property type="component" value="Chromosome 6"/>
</dbReference>
<evidence type="ECO:0000313" key="3">
    <source>
        <dbReference type="EMBL" id="PWZ16277.1"/>
    </source>
</evidence>
<feature type="compositionally biased region" description="Polar residues" evidence="2">
    <location>
        <begin position="34"/>
        <end position="46"/>
    </location>
</feature>
<dbReference type="GO" id="GO:0047262">
    <property type="term" value="F:polygalacturonate 4-alpha-galacturonosyltransferase activity"/>
    <property type="evidence" value="ECO:0007669"/>
    <property type="project" value="InterPro"/>
</dbReference>
<dbReference type="InterPro" id="IPR029993">
    <property type="entry name" value="GAUT"/>
</dbReference>
<gene>
    <name evidence="3" type="primary">GAUT11_3</name>
    <name evidence="3" type="ORF">Zm00014a_024153</name>
</gene>
<evidence type="ECO:0000256" key="1">
    <source>
        <dbReference type="ARBA" id="ARBA00006351"/>
    </source>
</evidence>
<dbReference type="PRINTS" id="PR00449">
    <property type="entry name" value="RASTRNSFRMNG"/>
</dbReference>
<dbReference type="GO" id="GO:0003924">
    <property type="term" value="F:GTPase activity"/>
    <property type="evidence" value="ECO:0007669"/>
    <property type="project" value="InterPro"/>
</dbReference>
<dbReference type="SMART" id="SM00175">
    <property type="entry name" value="RAB"/>
    <property type="match status" value="1"/>
</dbReference>
<dbReference type="Gene3D" id="3.40.50.300">
    <property type="entry name" value="P-loop containing nucleotide triphosphate hydrolases"/>
    <property type="match status" value="1"/>
</dbReference>
<proteinExistence type="inferred from homology"/>
<dbReference type="PANTHER" id="PTHR32116">
    <property type="entry name" value="GALACTURONOSYLTRANSFERASE 4-RELATED"/>
    <property type="match status" value="1"/>
</dbReference>
<comment type="caution">
    <text evidence="3">The sequence shown here is derived from an EMBL/GenBank/DDBJ whole genome shotgun (WGS) entry which is preliminary data.</text>
</comment>
<sequence length="807" mass="88036">MKRWIKEVAATAATSRSIMPSRAIHKGKSLSVSLASRKSPPLSSRTPGARRGHKRVVPRRREENCCGRCNRRGSSSKIIKYIMEYLYMVIEGLSSTLNGSLLTTSSLSNKSADAVVTVSNRPVIVQSPEPSLDTQFVHNPSGKCTSESILQNNNIPDSASVPSKENDHIVLKGDICEETLMGTKTANGSWDCSELNNDSCGKTSALCMKLNRPALNVTQATSVPDRYSSSLEKASENVAASGVKETKTFGSAVCDVDRSSEPIDCSNNNVTSNTMRHSETIVVDSVNNVGDTASNSSLATKSSSIQSDADTRTSEFCAYIGTNTKVYAQFSQGNPCKRFVTGAGIAEADSCASGAGISLGAHIPTFEPVPESSVSTVDDRTPEDKERWWRRGLRAISEGKLAIVLLAGGQRRADILVYVAEGEEPKACTRRKPPSASTSSTTSCTYSASSLSAGTTASRIMVEIEEVPREKVNFSEELLSSTLFARQLADQMTLAKAYVILAKEHGNLQLAWELSSQIRNCQRLLSEGAVSGRAITKDEAHPIISRLALLIYKAQDSHYDISSTIVTLKNHALALEERAKAAIVQRAEFGQLAAESFPKNLHCLTVKLIEEWLRNPKHRSRSEENRNSTRLVDNNLYRFCVLATSVVVNSTVSNANHPQQLVYFFFLGNSNTIVALAGNKADLLDTRQVSADEAKAYAQENGLFFMETSAKTATNVNDVFYEIAKKLLQWQQVQNPQGGMVLNQRPPERMRKMGSVDHMFHGLDSRSIMCAEAGKNVVESCEVVAIPVAEILYFSLLVRCRVPCKCE</sequence>
<accession>A0A3L6E8B2</accession>
<comment type="similarity">
    <text evidence="1">Belongs to the glycosyltransferase 8 family.</text>
</comment>
<dbReference type="EMBL" id="NCVQ01000007">
    <property type="protein sequence ID" value="PWZ16277.1"/>
    <property type="molecule type" value="Genomic_DNA"/>
</dbReference>
<feature type="compositionally biased region" description="Low complexity" evidence="2">
    <location>
        <begin position="435"/>
        <end position="448"/>
    </location>
</feature>
<dbReference type="Gene3D" id="3.90.550.10">
    <property type="entry name" value="Spore Coat Polysaccharide Biosynthesis Protein SpsA, Chain A"/>
    <property type="match status" value="1"/>
</dbReference>
<dbReference type="InterPro" id="IPR001806">
    <property type="entry name" value="Small_GTPase"/>
</dbReference>
<organism evidence="3">
    <name type="scientific">Zea mays</name>
    <name type="common">Maize</name>
    <dbReference type="NCBI Taxonomy" id="4577"/>
    <lineage>
        <taxon>Eukaryota</taxon>
        <taxon>Viridiplantae</taxon>
        <taxon>Streptophyta</taxon>
        <taxon>Embryophyta</taxon>
        <taxon>Tracheophyta</taxon>
        <taxon>Spermatophyta</taxon>
        <taxon>Magnoliopsida</taxon>
        <taxon>Liliopsida</taxon>
        <taxon>Poales</taxon>
        <taxon>Poaceae</taxon>
        <taxon>PACMAD clade</taxon>
        <taxon>Panicoideae</taxon>
        <taxon>Andropogonodae</taxon>
        <taxon>Andropogoneae</taxon>
        <taxon>Tripsacinae</taxon>
        <taxon>Zea</taxon>
    </lineage>
</organism>
<reference evidence="3" key="1">
    <citation type="journal article" date="2018" name="Nat. Genet.">
        <title>Extensive intraspecific gene order and gene structural variations between Mo17 and other maize genomes.</title>
        <authorList>
            <person name="Sun S."/>
            <person name="Zhou Y."/>
            <person name="Chen J."/>
            <person name="Shi J."/>
            <person name="Zhao H."/>
            <person name="Zhao H."/>
            <person name="Song W."/>
            <person name="Zhang M."/>
            <person name="Cui Y."/>
            <person name="Dong X."/>
            <person name="Liu H."/>
            <person name="Ma X."/>
            <person name="Jiao Y."/>
            <person name="Wang B."/>
            <person name="Wei X."/>
            <person name="Stein J.C."/>
            <person name="Glaubitz J.C."/>
            <person name="Lu F."/>
            <person name="Yu G."/>
            <person name="Liang C."/>
            <person name="Fengler K."/>
            <person name="Li B."/>
            <person name="Rafalski A."/>
            <person name="Schnable P.S."/>
            <person name="Ware D.H."/>
            <person name="Buckler E.S."/>
            <person name="Lai J."/>
        </authorList>
    </citation>
    <scope>NUCLEOTIDE SEQUENCE [LARGE SCALE GENOMIC DNA]</scope>
    <source>
        <tissue evidence="3">Seedling</tissue>
    </source>
</reference>
<dbReference type="InterPro" id="IPR029044">
    <property type="entry name" value="Nucleotide-diphossugar_trans"/>
</dbReference>
<dbReference type="PROSITE" id="PS51419">
    <property type="entry name" value="RAB"/>
    <property type="match status" value="1"/>
</dbReference>
<feature type="region of interest" description="Disordered" evidence="2">
    <location>
        <begin position="34"/>
        <end position="56"/>
    </location>
</feature>
<dbReference type="ExpressionAtlas" id="A0A3L6E8B2">
    <property type="expression patterns" value="baseline and differential"/>
</dbReference>
<dbReference type="GO" id="GO:0005525">
    <property type="term" value="F:GTP binding"/>
    <property type="evidence" value="ECO:0007669"/>
    <property type="project" value="InterPro"/>
</dbReference>
<dbReference type="InterPro" id="IPR027417">
    <property type="entry name" value="P-loop_NTPase"/>
</dbReference>
<dbReference type="AlphaFoldDB" id="A0A3L6E8B2"/>
<dbReference type="SUPFAM" id="SSF53448">
    <property type="entry name" value="Nucleotide-diphospho-sugar transferases"/>
    <property type="match status" value="1"/>
</dbReference>
<dbReference type="SMART" id="SM00173">
    <property type="entry name" value="RAS"/>
    <property type="match status" value="1"/>
</dbReference>
<dbReference type="Pfam" id="PF00071">
    <property type="entry name" value="Ras"/>
    <property type="match status" value="1"/>
</dbReference>
<dbReference type="SUPFAM" id="SSF52540">
    <property type="entry name" value="P-loop containing nucleoside triphosphate hydrolases"/>
    <property type="match status" value="1"/>
</dbReference>
<name>A0A3L6E8B2_MAIZE</name>
<evidence type="ECO:0000256" key="2">
    <source>
        <dbReference type="SAM" id="MobiDB-lite"/>
    </source>
</evidence>
<dbReference type="Pfam" id="PF25557">
    <property type="entry name" value="GAUT_1"/>
    <property type="match status" value="1"/>
</dbReference>